<dbReference type="NCBIfam" id="TIGR03557">
    <property type="entry name" value="F420_G6P_family"/>
    <property type="match status" value="1"/>
</dbReference>
<sequence>MTDIGYKLICEEHGPRDLVEYATLAEESSFEFAMISDHFHPWTSTQGESPFVWNVVGAIAAATDDLTLGTAVTCPIIRYHPAIVAQAAATAAVQLPDRFFLGVGTGEQLSEHVLGDRWPEHAVRLEMLREAVDIIRTLWEGGTVSYRGDYYTVENARLYTVPEEPPPIPVAADGPNAARAAGEIGDGLVAVEPEDGLVETYEAAGGTNDPRYAEIDVCYAEDEREAIETAHEIWPQAALPGELMWELPTPAHFEQATEAVSESDVAELVVCGPDPEDHVAAIREYVDAGFDHVAIHQIGPNQAEFVEFYENEVVPAID</sequence>
<dbReference type="EMBL" id="FOKW01000005">
    <property type="protein sequence ID" value="SFC19812.1"/>
    <property type="molecule type" value="Genomic_DNA"/>
</dbReference>
<dbReference type="InterPro" id="IPR019945">
    <property type="entry name" value="F420_G6P_DH-rel"/>
</dbReference>
<evidence type="ECO:0000313" key="4">
    <source>
        <dbReference type="Proteomes" id="UP000199161"/>
    </source>
</evidence>
<dbReference type="InterPro" id="IPR011251">
    <property type="entry name" value="Luciferase-like_dom"/>
</dbReference>
<dbReference type="CDD" id="cd01097">
    <property type="entry name" value="Tetrahydromethanopterin_reductase"/>
    <property type="match status" value="1"/>
</dbReference>
<dbReference type="PANTHER" id="PTHR43244:SF1">
    <property type="entry name" value="5,10-METHYLENETETRAHYDROMETHANOPTERIN REDUCTASE"/>
    <property type="match status" value="1"/>
</dbReference>
<gene>
    <name evidence="3" type="ORF">SAMN05444422_105236</name>
</gene>
<dbReference type="SUPFAM" id="SSF51679">
    <property type="entry name" value="Bacterial luciferase-like"/>
    <property type="match status" value="1"/>
</dbReference>
<proteinExistence type="predicted"/>
<keyword evidence="1" id="KW-0560">Oxidoreductase</keyword>
<dbReference type="OrthoDB" id="7684at2157"/>
<accession>A0A1I1H890</accession>
<evidence type="ECO:0000313" key="3">
    <source>
        <dbReference type="EMBL" id="SFC19812.1"/>
    </source>
</evidence>
<keyword evidence="4" id="KW-1185">Reference proteome</keyword>
<dbReference type="InterPro" id="IPR050564">
    <property type="entry name" value="F420-G6PD/mer"/>
</dbReference>
<feature type="domain" description="Luciferase-like" evidence="2">
    <location>
        <begin position="14"/>
        <end position="292"/>
    </location>
</feature>
<evidence type="ECO:0000256" key="1">
    <source>
        <dbReference type="ARBA" id="ARBA00023002"/>
    </source>
</evidence>
<dbReference type="InterPro" id="IPR036661">
    <property type="entry name" value="Luciferase-like_sf"/>
</dbReference>
<protein>
    <submittedName>
        <fullName evidence="3">F420-dependent oxidoreductase, G6PDH family</fullName>
    </submittedName>
</protein>
<evidence type="ECO:0000259" key="2">
    <source>
        <dbReference type="Pfam" id="PF00296"/>
    </source>
</evidence>
<reference evidence="4" key="1">
    <citation type="submission" date="2016-10" db="EMBL/GenBank/DDBJ databases">
        <authorList>
            <person name="Varghese N."/>
            <person name="Submissions S."/>
        </authorList>
    </citation>
    <scope>NUCLEOTIDE SEQUENCE [LARGE SCALE GENOMIC DNA]</scope>
    <source>
        <strain evidence="4">DSM 13078</strain>
    </source>
</reference>
<dbReference type="PANTHER" id="PTHR43244">
    <property type="match status" value="1"/>
</dbReference>
<dbReference type="RefSeq" id="WP_089788269.1">
    <property type="nucleotide sequence ID" value="NZ_FOKW01000005.1"/>
</dbReference>
<dbReference type="Pfam" id="PF00296">
    <property type="entry name" value="Bac_luciferase"/>
    <property type="match status" value="1"/>
</dbReference>
<dbReference type="GO" id="GO:0016705">
    <property type="term" value="F:oxidoreductase activity, acting on paired donors, with incorporation or reduction of molecular oxygen"/>
    <property type="evidence" value="ECO:0007669"/>
    <property type="project" value="InterPro"/>
</dbReference>
<organism evidence="3 4">
    <name type="scientific">Natronobacterium haloterrestre</name>
    <name type="common">Halobiforma haloterrestris</name>
    <dbReference type="NCBI Taxonomy" id="148448"/>
    <lineage>
        <taxon>Archaea</taxon>
        <taxon>Methanobacteriati</taxon>
        <taxon>Methanobacteriota</taxon>
        <taxon>Stenosarchaea group</taxon>
        <taxon>Halobacteria</taxon>
        <taxon>Halobacteriales</taxon>
        <taxon>Natrialbaceae</taxon>
        <taxon>Natronobacterium</taxon>
    </lineage>
</organism>
<dbReference type="Gene3D" id="3.20.20.30">
    <property type="entry name" value="Luciferase-like domain"/>
    <property type="match status" value="1"/>
</dbReference>
<dbReference type="AlphaFoldDB" id="A0A1I1H890"/>
<dbReference type="Proteomes" id="UP000199161">
    <property type="component" value="Unassembled WGS sequence"/>
</dbReference>
<name>A0A1I1H890_NATHA</name>